<dbReference type="STRING" id="39490.ERS852448_01892"/>
<dbReference type="SUPFAM" id="SSF52833">
    <property type="entry name" value="Thioredoxin-like"/>
    <property type="match status" value="1"/>
</dbReference>
<protein>
    <submittedName>
        <fullName evidence="3">Thiol reductase thioredoxin</fullName>
    </submittedName>
    <submittedName>
        <fullName evidence="2">Thioredoxin C-1</fullName>
    </submittedName>
</protein>
<dbReference type="InterPro" id="IPR013766">
    <property type="entry name" value="Thioredoxin_domain"/>
</dbReference>
<reference evidence="2 4" key="1">
    <citation type="submission" date="2015-09" db="EMBL/GenBank/DDBJ databases">
        <authorList>
            <consortium name="Pathogen Informatics"/>
        </authorList>
    </citation>
    <scope>NUCLEOTIDE SEQUENCE [LARGE SCALE GENOMIC DNA]</scope>
    <source>
        <strain evidence="2 4">2789STDY5608891</strain>
    </source>
</reference>
<name>A0A173U7B1_EUBRA</name>
<evidence type="ECO:0000313" key="4">
    <source>
        <dbReference type="Proteomes" id="UP000095492"/>
    </source>
</evidence>
<dbReference type="GO" id="GO:0034976">
    <property type="term" value="P:response to endoplasmic reticulum stress"/>
    <property type="evidence" value="ECO:0007669"/>
    <property type="project" value="TreeGrafter"/>
</dbReference>
<dbReference type="CDD" id="cd02947">
    <property type="entry name" value="TRX_family"/>
    <property type="match status" value="1"/>
</dbReference>
<dbReference type="PANTHER" id="PTHR18929">
    <property type="entry name" value="PROTEIN DISULFIDE ISOMERASE"/>
    <property type="match status" value="1"/>
</dbReference>
<dbReference type="GO" id="GO:0006457">
    <property type="term" value="P:protein folding"/>
    <property type="evidence" value="ECO:0007669"/>
    <property type="project" value="TreeGrafter"/>
</dbReference>
<dbReference type="AlphaFoldDB" id="A0A173U7B1"/>
<dbReference type="EMBL" id="WKRA01000016">
    <property type="protein sequence ID" value="MSD16486.1"/>
    <property type="molecule type" value="Genomic_DNA"/>
</dbReference>
<proteinExistence type="predicted"/>
<dbReference type="InterPro" id="IPR036249">
    <property type="entry name" value="Thioredoxin-like_sf"/>
</dbReference>
<dbReference type="Gene3D" id="3.40.30.10">
    <property type="entry name" value="Glutaredoxin"/>
    <property type="match status" value="1"/>
</dbReference>
<organism evidence="2 4">
    <name type="scientific">Eubacterium ramulus</name>
    <dbReference type="NCBI Taxonomy" id="39490"/>
    <lineage>
        <taxon>Bacteria</taxon>
        <taxon>Bacillati</taxon>
        <taxon>Bacillota</taxon>
        <taxon>Clostridia</taxon>
        <taxon>Eubacteriales</taxon>
        <taxon>Eubacteriaceae</taxon>
        <taxon>Eubacterium</taxon>
    </lineage>
</organism>
<reference evidence="3 5" key="2">
    <citation type="journal article" date="2019" name="Nat. Med.">
        <title>A library of human gut bacterial isolates paired with longitudinal multiomics data enables mechanistic microbiome research.</title>
        <authorList>
            <person name="Poyet M."/>
            <person name="Groussin M."/>
            <person name="Gibbons S.M."/>
            <person name="Avila-Pacheco J."/>
            <person name="Jiang X."/>
            <person name="Kearney S.M."/>
            <person name="Perrotta A.R."/>
            <person name="Berdy B."/>
            <person name="Zhao S."/>
            <person name="Lieberman T.D."/>
            <person name="Swanson P.K."/>
            <person name="Smith M."/>
            <person name="Roesemann S."/>
            <person name="Alexander J.E."/>
            <person name="Rich S.A."/>
            <person name="Livny J."/>
            <person name="Vlamakis H."/>
            <person name="Clish C."/>
            <person name="Bullock K."/>
            <person name="Deik A."/>
            <person name="Scott J."/>
            <person name="Pierce K.A."/>
            <person name="Xavier R.J."/>
            <person name="Alm E.J."/>
        </authorList>
    </citation>
    <scope>NUCLEOTIDE SEQUENCE [LARGE SCALE GENOMIC DNA]</scope>
    <source>
        <strain evidence="3 5">BIOML-A3</strain>
    </source>
</reference>
<evidence type="ECO:0000259" key="1">
    <source>
        <dbReference type="PROSITE" id="PS51352"/>
    </source>
</evidence>
<dbReference type="Proteomes" id="UP000095492">
    <property type="component" value="Unassembled WGS sequence"/>
</dbReference>
<dbReference type="PANTHER" id="PTHR18929:SF240">
    <property type="entry name" value="PROTEIN DISULFIDE-ISOMERASE"/>
    <property type="match status" value="1"/>
</dbReference>
<dbReference type="OrthoDB" id="9790390at2"/>
<dbReference type="Proteomes" id="UP000431304">
    <property type="component" value="Unassembled WGS sequence"/>
</dbReference>
<dbReference type="EMBL" id="CYYA01000012">
    <property type="protein sequence ID" value="CUN10629.1"/>
    <property type="molecule type" value="Genomic_DNA"/>
</dbReference>
<evidence type="ECO:0000313" key="3">
    <source>
        <dbReference type="EMBL" id="MSD16486.1"/>
    </source>
</evidence>
<dbReference type="PROSITE" id="PS51352">
    <property type="entry name" value="THIOREDOXIN_2"/>
    <property type="match status" value="1"/>
</dbReference>
<evidence type="ECO:0000313" key="2">
    <source>
        <dbReference type="EMBL" id="CUN10629.1"/>
    </source>
</evidence>
<accession>A0A173U7B1</accession>
<evidence type="ECO:0000313" key="5">
    <source>
        <dbReference type="Proteomes" id="UP000431304"/>
    </source>
</evidence>
<sequence length="103" mass="11680">MVNELTRENFDKAIKEHSIAVVEFYSATCKHCKKLEAGITELSEEAGNEVYFGKVLIPDQLSLAEEYEISSVPTLLYFKDGEIREKSVGFTHKLIIAENIKKL</sequence>
<feature type="domain" description="Thioredoxin" evidence="1">
    <location>
        <begin position="1"/>
        <end position="103"/>
    </location>
</feature>
<gene>
    <name evidence="2" type="ORF">ERS852448_01892</name>
    <name evidence="3" type="ORF">GKE72_10500</name>
</gene>
<dbReference type="RefSeq" id="WP_022035754.1">
    <property type="nucleotide sequence ID" value="NZ_CAXUGT010000018.1"/>
</dbReference>
<dbReference type="GeneID" id="97389812"/>
<dbReference type="GO" id="GO:0003756">
    <property type="term" value="F:protein disulfide isomerase activity"/>
    <property type="evidence" value="ECO:0007669"/>
    <property type="project" value="TreeGrafter"/>
</dbReference>
<dbReference type="Pfam" id="PF00085">
    <property type="entry name" value="Thioredoxin"/>
    <property type="match status" value="1"/>
</dbReference>